<dbReference type="PANTHER" id="PTHR12213:SF0">
    <property type="entry name" value="CORRINOID ADENOSYLTRANSFERASE MMAB"/>
    <property type="match status" value="1"/>
</dbReference>
<keyword evidence="9" id="KW-1185">Reference proteome</keyword>
<keyword evidence="6" id="KW-0169">Cobalamin biosynthesis</keyword>
<dbReference type="GO" id="GO:0009236">
    <property type="term" value="P:cobalamin biosynthetic process"/>
    <property type="evidence" value="ECO:0007669"/>
    <property type="project" value="UniProtKB-UniRule"/>
</dbReference>
<keyword evidence="4 6" id="KW-0547">Nucleotide-binding</keyword>
<protein>
    <recommendedName>
        <fullName evidence="6">Corrinoid adenosyltransferase</fullName>
        <ecNumber evidence="6">2.5.1.17</ecNumber>
    </recommendedName>
    <alternativeName>
        <fullName evidence="6">Cob(II)alamin adenosyltransferase</fullName>
    </alternativeName>
    <alternativeName>
        <fullName evidence="6">Cob(II)yrinic acid a,c-diamide adenosyltransferase</fullName>
    </alternativeName>
    <alternativeName>
        <fullName evidence="6">Cobinamide/cobalamin adenosyltransferase</fullName>
    </alternativeName>
</protein>
<dbReference type="GO" id="GO:0008817">
    <property type="term" value="F:corrinoid adenosyltransferase activity"/>
    <property type="evidence" value="ECO:0007669"/>
    <property type="project" value="UniProtKB-UniRule"/>
</dbReference>
<organism evidence="8 9">
    <name type="scientific">Parvicella tangerina</name>
    <dbReference type="NCBI Taxonomy" id="2829795"/>
    <lineage>
        <taxon>Bacteria</taxon>
        <taxon>Pseudomonadati</taxon>
        <taxon>Bacteroidota</taxon>
        <taxon>Flavobacteriia</taxon>
        <taxon>Flavobacteriales</taxon>
        <taxon>Parvicellaceae</taxon>
        <taxon>Parvicella</taxon>
    </lineage>
</organism>
<dbReference type="NCBIfam" id="TIGR00636">
    <property type="entry name" value="PduO_Nterm"/>
    <property type="match status" value="1"/>
</dbReference>
<dbReference type="Gene3D" id="1.20.1200.10">
    <property type="entry name" value="Cobalamin adenosyltransferase-like"/>
    <property type="match status" value="1"/>
</dbReference>
<comment type="catalytic activity">
    <reaction evidence="6">
        <text>2 cob(II)alamin + reduced [electron-transfer flavoprotein] + 2 ATP = 2 adenosylcob(III)alamin + 2 triphosphate + oxidized [electron-transfer flavoprotein] + 3 H(+)</text>
        <dbReference type="Rhea" id="RHEA:28671"/>
        <dbReference type="Rhea" id="RHEA-COMP:10685"/>
        <dbReference type="Rhea" id="RHEA-COMP:10686"/>
        <dbReference type="ChEBI" id="CHEBI:15378"/>
        <dbReference type="ChEBI" id="CHEBI:16304"/>
        <dbReference type="ChEBI" id="CHEBI:18036"/>
        <dbReference type="ChEBI" id="CHEBI:18408"/>
        <dbReference type="ChEBI" id="CHEBI:30616"/>
        <dbReference type="ChEBI" id="CHEBI:57692"/>
        <dbReference type="ChEBI" id="CHEBI:58307"/>
        <dbReference type="EC" id="2.5.1.17"/>
    </reaction>
</comment>
<dbReference type="AlphaFoldDB" id="A0A916NDP0"/>
<gene>
    <name evidence="8" type="primary">yvqK</name>
    <name evidence="8" type="ORF">CRYO30217_02808</name>
</gene>
<dbReference type="RefSeq" id="WP_258543010.1">
    <property type="nucleotide sequence ID" value="NZ_OU015584.1"/>
</dbReference>
<evidence type="ECO:0000256" key="4">
    <source>
        <dbReference type="ARBA" id="ARBA00022741"/>
    </source>
</evidence>
<dbReference type="InterPro" id="IPR036451">
    <property type="entry name" value="CblAdoTrfase-like_sf"/>
</dbReference>
<sequence>MKVYTKTGDTGETSLFGGKRVKKYNVRIEAYGTSDELNSWIGLIISQSIHEDHKSLLIEVQDRIFTLGAQLAADPDKPKLKMPRIKQEDILLLEERIDKMDEDLPEMTKFTLPGGNTIVSYCHLARCVCRRCERRVIELADQAEVEPLVIQYLNRLSDYLFVLGRKLAQETNASEVFWEPKNVN</sequence>
<comment type="subunit">
    <text evidence="2">Homotrimer.</text>
</comment>
<dbReference type="InterPro" id="IPR029499">
    <property type="entry name" value="PduO-typ"/>
</dbReference>
<comment type="similarity">
    <text evidence="1 6">Belongs to the Cob(I)alamin adenosyltransferase family.</text>
</comment>
<dbReference type="FunFam" id="1.20.1200.10:FF:000001">
    <property type="entry name" value="Cob(I)yrinic acid a,c-diamide adenosyltransferase"/>
    <property type="match status" value="1"/>
</dbReference>
<comment type="catalytic activity">
    <reaction evidence="6">
        <text>2 cob(II)yrinate a,c diamide + reduced [electron-transfer flavoprotein] + 2 ATP = 2 adenosylcob(III)yrinate a,c-diamide + 2 triphosphate + oxidized [electron-transfer flavoprotein] + 3 H(+)</text>
        <dbReference type="Rhea" id="RHEA:11528"/>
        <dbReference type="Rhea" id="RHEA-COMP:10685"/>
        <dbReference type="Rhea" id="RHEA-COMP:10686"/>
        <dbReference type="ChEBI" id="CHEBI:15378"/>
        <dbReference type="ChEBI" id="CHEBI:18036"/>
        <dbReference type="ChEBI" id="CHEBI:30616"/>
        <dbReference type="ChEBI" id="CHEBI:57692"/>
        <dbReference type="ChEBI" id="CHEBI:58307"/>
        <dbReference type="ChEBI" id="CHEBI:58503"/>
        <dbReference type="ChEBI" id="CHEBI:58537"/>
        <dbReference type="EC" id="2.5.1.17"/>
    </reaction>
</comment>
<name>A0A916NDP0_9FLAO</name>
<dbReference type="KEGG" id="ptan:CRYO30217_02808"/>
<evidence type="ECO:0000256" key="6">
    <source>
        <dbReference type="RuleBase" id="RU366026"/>
    </source>
</evidence>
<dbReference type="EC" id="2.5.1.17" evidence="6"/>
<dbReference type="PANTHER" id="PTHR12213">
    <property type="entry name" value="CORRINOID ADENOSYLTRANSFERASE"/>
    <property type="match status" value="1"/>
</dbReference>
<dbReference type="Pfam" id="PF01923">
    <property type="entry name" value="Cob_adeno_trans"/>
    <property type="match status" value="1"/>
</dbReference>
<accession>A0A916NDP0</accession>
<evidence type="ECO:0000256" key="3">
    <source>
        <dbReference type="ARBA" id="ARBA00022679"/>
    </source>
</evidence>
<reference evidence="8" key="1">
    <citation type="submission" date="2021-04" db="EMBL/GenBank/DDBJ databases">
        <authorList>
            <person name="Rodrigo-Torres L."/>
            <person name="Arahal R. D."/>
            <person name="Lucena T."/>
        </authorList>
    </citation>
    <scope>NUCLEOTIDE SEQUENCE</scope>
    <source>
        <strain evidence="8">AS29M-1</strain>
    </source>
</reference>
<dbReference type="EMBL" id="OU015584">
    <property type="protein sequence ID" value="CAG5085596.1"/>
    <property type="molecule type" value="Genomic_DNA"/>
</dbReference>
<feature type="domain" description="Cobalamin adenosyltransferase-like" evidence="7">
    <location>
        <begin position="3"/>
        <end position="166"/>
    </location>
</feature>
<proteinExistence type="inferred from homology"/>
<comment type="pathway">
    <text evidence="6">Cofactor biosynthesis; adenosylcobalamin biosynthesis; adenosylcobalamin from cob(II)yrinate a,c-diamide: step 2/7.</text>
</comment>
<dbReference type="InterPro" id="IPR016030">
    <property type="entry name" value="CblAdoTrfase-like"/>
</dbReference>
<evidence type="ECO:0000256" key="5">
    <source>
        <dbReference type="ARBA" id="ARBA00022840"/>
    </source>
</evidence>
<evidence type="ECO:0000256" key="1">
    <source>
        <dbReference type="ARBA" id="ARBA00007487"/>
    </source>
</evidence>
<dbReference type="Proteomes" id="UP000683507">
    <property type="component" value="Chromosome"/>
</dbReference>
<dbReference type="GO" id="GO:0005524">
    <property type="term" value="F:ATP binding"/>
    <property type="evidence" value="ECO:0007669"/>
    <property type="project" value="UniProtKB-UniRule"/>
</dbReference>
<keyword evidence="5 6" id="KW-0067">ATP-binding</keyword>
<dbReference type="SUPFAM" id="SSF89028">
    <property type="entry name" value="Cobalamin adenosyltransferase-like"/>
    <property type="match status" value="1"/>
</dbReference>
<evidence type="ECO:0000313" key="8">
    <source>
        <dbReference type="EMBL" id="CAG5085596.1"/>
    </source>
</evidence>
<keyword evidence="3 6" id="KW-0808">Transferase</keyword>
<evidence type="ECO:0000313" key="9">
    <source>
        <dbReference type="Proteomes" id="UP000683507"/>
    </source>
</evidence>
<evidence type="ECO:0000256" key="2">
    <source>
        <dbReference type="ARBA" id="ARBA00011233"/>
    </source>
</evidence>
<evidence type="ECO:0000259" key="7">
    <source>
        <dbReference type="Pfam" id="PF01923"/>
    </source>
</evidence>